<proteinExistence type="predicted"/>
<evidence type="ECO:0000313" key="3">
    <source>
        <dbReference type="EMBL" id="OGG55314.1"/>
    </source>
</evidence>
<name>A0A1F6D1K7_9BACT</name>
<evidence type="ECO:0000259" key="2">
    <source>
        <dbReference type="Pfam" id="PF11141"/>
    </source>
</evidence>
<feature type="transmembrane region" description="Helical" evidence="1">
    <location>
        <begin position="186"/>
        <end position="204"/>
    </location>
</feature>
<organism evidence="3 4">
    <name type="scientific">Candidatus Kaiserbacteria bacterium RIFCSPHIGHO2_02_FULL_49_11</name>
    <dbReference type="NCBI Taxonomy" id="1798489"/>
    <lineage>
        <taxon>Bacteria</taxon>
        <taxon>Candidatus Kaiseribacteriota</taxon>
    </lineage>
</organism>
<feature type="transmembrane region" description="Helical" evidence="1">
    <location>
        <begin position="96"/>
        <end position="116"/>
    </location>
</feature>
<dbReference type="EMBL" id="MFLC01000005">
    <property type="protein sequence ID" value="OGG55314.1"/>
    <property type="molecule type" value="Genomic_DNA"/>
</dbReference>
<evidence type="ECO:0000313" key="4">
    <source>
        <dbReference type="Proteomes" id="UP000177659"/>
    </source>
</evidence>
<feature type="domain" description="DUF2914" evidence="2">
    <location>
        <begin position="278"/>
        <end position="344"/>
    </location>
</feature>
<reference evidence="3 4" key="1">
    <citation type="journal article" date="2016" name="Nat. Commun.">
        <title>Thousands of microbial genomes shed light on interconnected biogeochemical processes in an aquifer system.</title>
        <authorList>
            <person name="Anantharaman K."/>
            <person name="Brown C.T."/>
            <person name="Hug L.A."/>
            <person name="Sharon I."/>
            <person name="Castelle C.J."/>
            <person name="Probst A.J."/>
            <person name="Thomas B.C."/>
            <person name="Singh A."/>
            <person name="Wilkins M.J."/>
            <person name="Karaoz U."/>
            <person name="Brodie E.L."/>
            <person name="Williams K.H."/>
            <person name="Hubbard S.S."/>
            <person name="Banfield J.F."/>
        </authorList>
    </citation>
    <scope>NUCLEOTIDE SEQUENCE [LARGE SCALE GENOMIC DNA]</scope>
</reference>
<keyword evidence="1" id="KW-0472">Membrane</keyword>
<gene>
    <name evidence="3" type="ORF">A3D62_01685</name>
</gene>
<protein>
    <recommendedName>
        <fullName evidence="2">DUF2914 domain-containing protein</fullName>
    </recommendedName>
</protein>
<accession>A0A1F6D1K7</accession>
<feature type="transmembrane region" description="Helical" evidence="1">
    <location>
        <begin position="128"/>
        <end position="146"/>
    </location>
</feature>
<keyword evidence="1" id="KW-1133">Transmembrane helix</keyword>
<dbReference type="InterPro" id="IPR022606">
    <property type="entry name" value="DUF2914"/>
</dbReference>
<feature type="transmembrane region" description="Helical" evidence="1">
    <location>
        <begin position="70"/>
        <end position="90"/>
    </location>
</feature>
<evidence type="ECO:0000256" key="1">
    <source>
        <dbReference type="SAM" id="Phobius"/>
    </source>
</evidence>
<dbReference type="AlphaFoldDB" id="A0A1F6D1K7"/>
<keyword evidence="1" id="KW-0812">Transmembrane</keyword>
<comment type="caution">
    <text evidence="3">The sequence shown here is derived from an EMBL/GenBank/DDBJ whole genome shotgun (WGS) entry which is preliminary data.</text>
</comment>
<sequence length="357" mass="41011">MKFFSDFLQKYQRHLPAAALLLGLIWDSITLGRPDRLFDNAVLLFYLFVAGTFIVLMSRREHRGKERSFWFLLITQFAFGNLASGLLILYNVSATISGNWIFLLLLGGFLIGNEVFQNRYDRLRFNTTVFYLLLLAYTSLAVPVLLRSIDTWVFFISGLISLVVIGLFLFLLRYSAPRTFEVNKTALIRGILGVLVFFNVFYFFNLIPPVPLAAREVGIFHSVERLSSDTTSGHLYRVSYEKGKWYQFWKKSDTLMHVGTPGDAYCFSAVFAPSRLSTSLFHHWERYNEITEKWESASRVEFRILGGRDGGYRWYSEKTVSPGQWRCSVETERGSLLGRTEVTVVPGEPAELVVDTR</sequence>
<dbReference type="Proteomes" id="UP000177659">
    <property type="component" value="Unassembled WGS sequence"/>
</dbReference>
<feature type="transmembrane region" description="Helical" evidence="1">
    <location>
        <begin position="42"/>
        <end position="58"/>
    </location>
</feature>
<feature type="transmembrane region" description="Helical" evidence="1">
    <location>
        <begin position="152"/>
        <end position="174"/>
    </location>
</feature>
<dbReference type="Pfam" id="PF11141">
    <property type="entry name" value="DUF2914"/>
    <property type="match status" value="1"/>
</dbReference>